<keyword evidence="4" id="KW-1185">Reference proteome</keyword>
<reference evidence="1 4" key="2">
    <citation type="submission" date="2019-07" db="EMBL/GenBank/DDBJ databases">
        <title>Whole genome shotgun sequence of Staphylococcus gallinarum NBRC 109767.</title>
        <authorList>
            <person name="Hosoyama A."/>
            <person name="Uohara A."/>
            <person name="Ohji S."/>
            <person name="Ichikawa N."/>
        </authorList>
    </citation>
    <scope>NUCLEOTIDE SEQUENCE [LARGE SCALE GENOMIC DNA]</scope>
    <source>
        <strain evidence="1 4">NBRC 109767</strain>
    </source>
</reference>
<evidence type="ECO:0000313" key="1">
    <source>
        <dbReference type="EMBL" id="GEQ04684.1"/>
    </source>
</evidence>
<sequence>MGLLFISILHIVIARLTRGWIEPWSRHASYSHRYFVNKTQFLNVITPINKTLYNKLIETAIISEIQQEMNNELSDEYLNKIANYPFYLSLED</sequence>
<dbReference type="EMBL" id="BKAX01000001">
    <property type="protein sequence ID" value="GEQ04684.1"/>
    <property type="molecule type" value="Genomic_DNA"/>
</dbReference>
<proteinExistence type="predicted"/>
<name>A0A380FEB8_STAGA</name>
<dbReference type="AlphaFoldDB" id="A0A380FEB8"/>
<dbReference type="Proteomes" id="UP000321057">
    <property type="component" value="Unassembled WGS sequence"/>
</dbReference>
<dbReference type="Proteomes" id="UP000255277">
    <property type="component" value="Unassembled WGS sequence"/>
</dbReference>
<gene>
    <name evidence="2" type="ORF">NCTC12195_01727</name>
    <name evidence="1" type="ORF">SGA02_05120</name>
</gene>
<evidence type="ECO:0000313" key="2">
    <source>
        <dbReference type="EMBL" id="SUM32285.1"/>
    </source>
</evidence>
<dbReference type="EMBL" id="UHDK01000001">
    <property type="protein sequence ID" value="SUM32285.1"/>
    <property type="molecule type" value="Genomic_DNA"/>
</dbReference>
<evidence type="ECO:0000313" key="3">
    <source>
        <dbReference type="Proteomes" id="UP000255277"/>
    </source>
</evidence>
<accession>A0A380FEB8</accession>
<organism evidence="2 3">
    <name type="scientific">Staphylococcus gallinarum</name>
    <dbReference type="NCBI Taxonomy" id="1293"/>
    <lineage>
        <taxon>Bacteria</taxon>
        <taxon>Bacillati</taxon>
        <taxon>Bacillota</taxon>
        <taxon>Bacilli</taxon>
        <taxon>Bacillales</taxon>
        <taxon>Staphylococcaceae</taxon>
        <taxon>Staphylococcus</taxon>
    </lineage>
</organism>
<reference evidence="2 3" key="1">
    <citation type="submission" date="2018-06" db="EMBL/GenBank/DDBJ databases">
        <authorList>
            <consortium name="Pathogen Informatics"/>
            <person name="Doyle S."/>
        </authorList>
    </citation>
    <scope>NUCLEOTIDE SEQUENCE [LARGE SCALE GENOMIC DNA]</scope>
    <source>
        <strain evidence="2 3">NCTC12195</strain>
    </source>
</reference>
<evidence type="ECO:0000313" key="4">
    <source>
        <dbReference type="Proteomes" id="UP000321057"/>
    </source>
</evidence>
<protein>
    <submittedName>
        <fullName evidence="2">Uncharacterized protein</fullName>
    </submittedName>
</protein>